<accession>A0A060QIP3</accession>
<reference evidence="3 4" key="2">
    <citation type="journal article" date="2014" name="PLoS ONE">
        <title>Evolution of mitochondria reconstructed from the energy metabolism of living bacteria.</title>
        <authorList>
            <person name="Degli Esposti M."/>
            <person name="Chouaia B."/>
            <person name="Comandatore F."/>
            <person name="Crotti E."/>
            <person name="Sassera D."/>
            <person name="Lievens P.M."/>
            <person name="Daffonchio D."/>
            <person name="Bandi C."/>
        </authorList>
    </citation>
    <scope>NUCLEOTIDE SEQUENCE [LARGE SCALE GENOMIC DNA]</scope>
    <source>
        <strain evidence="3 4">SF2.1</strain>
    </source>
</reference>
<protein>
    <submittedName>
        <fullName evidence="3">Uncharacterized protein</fullName>
    </submittedName>
</protein>
<organism evidence="3 4">
    <name type="scientific">Asaia bogorensis</name>
    <dbReference type="NCBI Taxonomy" id="91915"/>
    <lineage>
        <taxon>Bacteria</taxon>
        <taxon>Pseudomonadati</taxon>
        <taxon>Pseudomonadota</taxon>
        <taxon>Alphaproteobacteria</taxon>
        <taxon>Acetobacterales</taxon>
        <taxon>Acetobacteraceae</taxon>
        <taxon>Asaia</taxon>
    </lineage>
</organism>
<gene>
    <name evidence="3" type="ORF">ASAP_2999</name>
</gene>
<feature type="signal peptide" evidence="2">
    <location>
        <begin position="1"/>
        <end position="35"/>
    </location>
</feature>
<name>A0A060QIP3_9PROT</name>
<evidence type="ECO:0000313" key="3">
    <source>
        <dbReference type="EMBL" id="CDG41044.1"/>
    </source>
</evidence>
<comment type="caution">
    <text evidence="3">The sequence shown here is derived from an EMBL/GenBank/DDBJ whole genome shotgun (WGS) entry which is preliminary data.</text>
</comment>
<evidence type="ECO:0000256" key="2">
    <source>
        <dbReference type="SAM" id="SignalP"/>
    </source>
</evidence>
<proteinExistence type="predicted"/>
<feature type="chain" id="PRO_5001585597" evidence="2">
    <location>
        <begin position="36"/>
        <end position="218"/>
    </location>
</feature>
<dbReference type="Proteomes" id="UP000027583">
    <property type="component" value="Unassembled WGS sequence"/>
</dbReference>
<dbReference type="EMBL" id="CBLX010000025">
    <property type="protein sequence ID" value="CDG41044.1"/>
    <property type="molecule type" value="Genomic_DNA"/>
</dbReference>
<dbReference type="RefSeq" id="WP_023977993.1">
    <property type="nucleotide sequence ID" value="NZ_CBLX010000025.1"/>
</dbReference>
<dbReference type="AlphaFoldDB" id="A0A060QIP3"/>
<keyword evidence="2" id="KW-0732">Signal</keyword>
<reference evidence="3 4" key="1">
    <citation type="journal article" date="2014" name="Genome Biol. Evol.">
        <title>Acetic acid bacteria genomes reveal functional traits for adaptation to life in insect guts.</title>
        <authorList>
            <person name="Chouaia B."/>
            <person name="Gaiarsa S."/>
            <person name="Crotti E."/>
            <person name="Comandatore F."/>
            <person name="Degli Esposti M."/>
            <person name="Ricci I."/>
            <person name="Alma A."/>
            <person name="Favia G."/>
            <person name="Bandi C."/>
            <person name="Daffonchio D."/>
        </authorList>
    </citation>
    <scope>NUCLEOTIDE SEQUENCE [LARGE SCALE GENOMIC DNA]</scope>
    <source>
        <strain evidence="3 4">SF2.1</strain>
    </source>
</reference>
<evidence type="ECO:0000256" key="1">
    <source>
        <dbReference type="SAM" id="MobiDB-lite"/>
    </source>
</evidence>
<evidence type="ECO:0000313" key="4">
    <source>
        <dbReference type="Proteomes" id="UP000027583"/>
    </source>
</evidence>
<feature type="region of interest" description="Disordered" evidence="1">
    <location>
        <begin position="63"/>
        <end position="84"/>
    </location>
</feature>
<sequence length="218" mass="23693">MMTLYSRWMPGPGTFRTRCVLLAAAGLGLCAPASAMERPVVPICNESAPAASGPVQLEMSLVEESVPPSRPDDRGRGASQNPVRNSVKFDGYLATDGAPLRIGNGRAELFDPRTDFSLSPDASRAVPETVSRDAQQIDGSFSAVLDPDHGIVVKPQIMVTRHAGDRLGKSNMFIYDRPMMITGLRCATQVDLEFSDPVAREGQPQRHIFLHISAYRAR</sequence>